<name>A0A150WH85_BDEBC</name>
<dbReference type="GO" id="GO:0015562">
    <property type="term" value="F:efflux transmembrane transporter activity"/>
    <property type="evidence" value="ECO:0007669"/>
    <property type="project" value="InterPro"/>
</dbReference>
<reference evidence="1 2" key="1">
    <citation type="submission" date="2016-03" db="EMBL/GenBank/DDBJ databases">
        <authorList>
            <person name="Ploux O."/>
        </authorList>
    </citation>
    <scope>NUCLEOTIDE SEQUENCE [LARGE SCALE GENOMIC DNA]</scope>
    <source>
        <strain evidence="1 2">BER2</strain>
    </source>
</reference>
<dbReference type="PANTHER" id="PTHR30203">
    <property type="entry name" value="OUTER MEMBRANE CATION EFFLUX PROTEIN"/>
    <property type="match status" value="1"/>
</dbReference>
<dbReference type="EMBL" id="LUKF01000016">
    <property type="protein sequence ID" value="KYG62255.1"/>
    <property type="molecule type" value="Genomic_DNA"/>
</dbReference>
<sequence length="462" mass="50876">MVGNSASAMNLNEYLDQVKQHSLGYKASSEQAEASQLKTREADLFFTPRLFANARIGYDGKEPFGSTITYDELKMQNYSLGVSQDFSFGLETKLSYAMDRTEVVGADLPAGIPNSFWDATPLLELNMPLWGNGFGRTARANEELTRQQNVAEKFGAEAESVGTLVEAEAAYWSLASAQELVQVQKRALKQAQSILDYVSRKARMNLGENADVLQAKAMVEATIFGVQQAENSEKAARRAFNTFLNRKAEEPTPALDGINYSSLGTVEVPKARPGDRYDVKAAEAQSRLAQASAKVTEEKNKPTLDLYGSYALNGRNEELNDALKAAGEDGRDTAFVGLRFNLPLNVFALNDAKAGALKASKAAELSYQAKQFNQEQEWTNLVEQMAEAKESLRLATNIVNAQKAKLDNERTRLRQGRTTTYQVLLFEQDFSQSEVNRVQAAAQILGLQARVKLYQASVEGGK</sequence>
<dbReference type="SUPFAM" id="SSF56954">
    <property type="entry name" value="Outer membrane efflux proteins (OEP)"/>
    <property type="match status" value="1"/>
</dbReference>
<evidence type="ECO:0000313" key="2">
    <source>
        <dbReference type="Proteomes" id="UP000075391"/>
    </source>
</evidence>
<dbReference type="Gene3D" id="1.20.1600.10">
    <property type="entry name" value="Outer membrane efflux proteins (OEP)"/>
    <property type="match status" value="1"/>
</dbReference>
<dbReference type="OrthoDB" id="5288097at2"/>
<dbReference type="AlphaFoldDB" id="A0A150WH85"/>
<proteinExistence type="predicted"/>
<evidence type="ECO:0000313" key="1">
    <source>
        <dbReference type="EMBL" id="KYG62255.1"/>
    </source>
</evidence>
<comment type="caution">
    <text evidence="1">The sequence shown here is derived from an EMBL/GenBank/DDBJ whole genome shotgun (WGS) entry which is preliminary data.</text>
</comment>
<dbReference type="PANTHER" id="PTHR30203:SF30">
    <property type="entry name" value="OUTER MEMBRANE PROTEIN-RELATED"/>
    <property type="match status" value="1"/>
</dbReference>
<accession>A0A150WH85</accession>
<organism evidence="1 2">
    <name type="scientific">Bdellovibrio bacteriovorus</name>
    <dbReference type="NCBI Taxonomy" id="959"/>
    <lineage>
        <taxon>Bacteria</taxon>
        <taxon>Pseudomonadati</taxon>
        <taxon>Bdellovibrionota</taxon>
        <taxon>Bdellovibrionia</taxon>
        <taxon>Bdellovibrionales</taxon>
        <taxon>Pseudobdellovibrionaceae</taxon>
        <taxon>Bdellovibrio</taxon>
    </lineage>
</organism>
<dbReference type="InterPro" id="IPR010131">
    <property type="entry name" value="MdtP/NodT-like"/>
</dbReference>
<protein>
    <recommendedName>
        <fullName evidence="3">Outer membrane protein</fullName>
    </recommendedName>
</protein>
<gene>
    <name evidence="1" type="ORF">AZI85_07455</name>
</gene>
<dbReference type="Proteomes" id="UP000075391">
    <property type="component" value="Unassembled WGS sequence"/>
</dbReference>
<evidence type="ECO:0008006" key="3">
    <source>
        <dbReference type="Google" id="ProtNLM"/>
    </source>
</evidence>